<dbReference type="GO" id="GO:0015833">
    <property type="term" value="P:peptide transport"/>
    <property type="evidence" value="ECO:0007669"/>
    <property type="project" value="TreeGrafter"/>
</dbReference>
<evidence type="ECO:0000256" key="1">
    <source>
        <dbReference type="ARBA" id="ARBA00004418"/>
    </source>
</evidence>
<dbReference type="GO" id="GO:0030288">
    <property type="term" value="C:outer membrane-bounded periplasmic space"/>
    <property type="evidence" value="ECO:0007669"/>
    <property type="project" value="TreeGrafter"/>
</dbReference>
<dbReference type="CDD" id="cd08497">
    <property type="entry name" value="MbnE-like"/>
    <property type="match status" value="1"/>
</dbReference>
<dbReference type="PANTHER" id="PTHR30290:SF64">
    <property type="entry name" value="ABC TRANSPORTER PERIPLASMIC BINDING PROTEIN"/>
    <property type="match status" value="1"/>
</dbReference>
<organism evidence="6 7">
    <name type="scientific">Enterovirga rhinocerotis</name>
    <dbReference type="NCBI Taxonomy" id="1339210"/>
    <lineage>
        <taxon>Bacteria</taxon>
        <taxon>Pseudomonadati</taxon>
        <taxon>Pseudomonadota</taxon>
        <taxon>Alphaproteobacteria</taxon>
        <taxon>Hyphomicrobiales</taxon>
        <taxon>Methylobacteriaceae</taxon>
        <taxon>Enterovirga</taxon>
    </lineage>
</organism>
<dbReference type="InterPro" id="IPR030678">
    <property type="entry name" value="Peptide/Ni-bd"/>
</dbReference>
<feature type="region of interest" description="Disordered" evidence="4">
    <location>
        <begin position="214"/>
        <end position="236"/>
    </location>
</feature>
<dbReference type="Proteomes" id="UP000295122">
    <property type="component" value="Unassembled WGS sequence"/>
</dbReference>
<gene>
    <name evidence="6" type="ORF">EV668_2662</name>
</gene>
<evidence type="ECO:0000259" key="5">
    <source>
        <dbReference type="Pfam" id="PF00496"/>
    </source>
</evidence>
<evidence type="ECO:0000313" key="7">
    <source>
        <dbReference type="Proteomes" id="UP000295122"/>
    </source>
</evidence>
<reference evidence="6 7" key="1">
    <citation type="submission" date="2019-03" db="EMBL/GenBank/DDBJ databases">
        <title>Genomic Encyclopedia of Type Strains, Phase IV (KMG-IV): sequencing the most valuable type-strain genomes for metagenomic binning, comparative biology and taxonomic classification.</title>
        <authorList>
            <person name="Goeker M."/>
        </authorList>
    </citation>
    <scope>NUCLEOTIDE SEQUENCE [LARGE SCALE GENOMIC DNA]</scope>
    <source>
        <strain evidence="6 7">DSM 25903</strain>
    </source>
</reference>
<dbReference type="InterPro" id="IPR039424">
    <property type="entry name" value="SBP_5"/>
</dbReference>
<dbReference type="OrthoDB" id="9803988at2"/>
<dbReference type="AlphaFoldDB" id="A0A4R7C0C8"/>
<comment type="caution">
    <text evidence="6">The sequence shown here is derived from an EMBL/GenBank/DDBJ whole genome shotgun (WGS) entry which is preliminary data.</text>
</comment>
<evidence type="ECO:0000313" key="6">
    <source>
        <dbReference type="EMBL" id="TDR89826.1"/>
    </source>
</evidence>
<dbReference type="SUPFAM" id="SSF53850">
    <property type="entry name" value="Periplasmic binding protein-like II"/>
    <property type="match status" value="1"/>
</dbReference>
<dbReference type="Gene3D" id="3.10.105.10">
    <property type="entry name" value="Dipeptide-binding Protein, Domain 3"/>
    <property type="match status" value="1"/>
</dbReference>
<dbReference type="PROSITE" id="PS51318">
    <property type="entry name" value="TAT"/>
    <property type="match status" value="1"/>
</dbReference>
<proteinExistence type="inferred from homology"/>
<dbReference type="InterPro" id="IPR006311">
    <property type="entry name" value="TAT_signal"/>
</dbReference>
<evidence type="ECO:0000256" key="3">
    <source>
        <dbReference type="ARBA" id="ARBA00022729"/>
    </source>
</evidence>
<accession>A0A4R7C0C8</accession>
<comment type="subcellular location">
    <subcellularLocation>
        <location evidence="1">Periplasm</location>
    </subcellularLocation>
</comment>
<dbReference type="PIRSF" id="PIRSF002741">
    <property type="entry name" value="MppA"/>
    <property type="match status" value="1"/>
</dbReference>
<evidence type="ECO:0000256" key="2">
    <source>
        <dbReference type="ARBA" id="ARBA00005695"/>
    </source>
</evidence>
<dbReference type="GO" id="GO:1904680">
    <property type="term" value="F:peptide transmembrane transporter activity"/>
    <property type="evidence" value="ECO:0007669"/>
    <property type="project" value="TreeGrafter"/>
</dbReference>
<dbReference type="RefSeq" id="WP_133770739.1">
    <property type="nucleotide sequence ID" value="NZ_SNZR01000013.1"/>
</dbReference>
<sequence length="628" mass="70563">MPIHRGPTRRVLIAGAAAGSATLIAPSGFRQARAQDRRWLHGLALLGEPKYPPGFPHFDYVRPDAPKGGTVRLGVQGSFDNFNLFTSGIRGDLEAGIGSLLHDTLMTASQDEVATEYGLIAEAVTHPDDFSSVTYRLNEAARFQDGRPITPEDVVFSFDTLKATSPFYGFYYQTVTKAEAREGREVHFSFAEKGNRELPQILGQLPVLPKHWWTGTGPDGKPRNPGQTTLEAPVGSGPYRIRSFEPGRYCIYERNPDFWGRDLPTTRGHNNLGEIRYEYYRDGTVLLEAFKGDQIDYRTENIARNWSIGYDFPAVAEKRVVREEFPIRNSGVMQCFCFNLRRPRFADARVRRALNLAFNFEDVNRTLFYGLYERIDSFFYGTELASSGLPEGRELAILEPLRAKVPPAVFTTPYTNPVNGSPEAARNNLREALGLFRAAGWELKGRQLVSKQGESFRIEFLGSDPSLERYVLPYRQALNAIGITVELRIVDAAQFQNRTRAFDFDAITKLWPQSLSPGNEQRDFFGSAAADRPGSQNAAGIKDEAVDALIERIIYASDREDLVAATRALDRVLLAHDYVVPQWTSRVQRTARWDRFSHPDPMPKYGAAAFPTIWWWDEAKAAKTGGGR</sequence>
<dbReference type="PANTHER" id="PTHR30290">
    <property type="entry name" value="PERIPLASMIC BINDING COMPONENT OF ABC TRANSPORTER"/>
    <property type="match status" value="1"/>
</dbReference>
<keyword evidence="3" id="KW-0732">Signal</keyword>
<protein>
    <submittedName>
        <fullName evidence="6">Microcin C transport system substrate-binding protein</fullName>
    </submittedName>
</protein>
<dbReference type="Gene3D" id="3.40.190.10">
    <property type="entry name" value="Periplasmic binding protein-like II"/>
    <property type="match status" value="1"/>
</dbReference>
<keyword evidence="7" id="KW-1185">Reference proteome</keyword>
<dbReference type="GO" id="GO:0043190">
    <property type="term" value="C:ATP-binding cassette (ABC) transporter complex"/>
    <property type="evidence" value="ECO:0007669"/>
    <property type="project" value="InterPro"/>
</dbReference>
<dbReference type="EMBL" id="SNZR01000013">
    <property type="protein sequence ID" value="TDR89826.1"/>
    <property type="molecule type" value="Genomic_DNA"/>
</dbReference>
<dbReference type="InterPro" id="IPR000914">
    <property type="entry name" value="SBP_5_dom"/>
</dbReference>
<name>A0A4R7C0C8_9HYPH</name>
<evidence type="ECO:0000256" key="4">
    <source>
        <dbReference type="SAM" id="MobiDB-lite"/>
    </source>
</evidence>
<dbReference type="GO" id="GO:0042884">
    <property type="term" value="P:microcin transport"/>
    <property type="evidence" value="ECO:0007669"/>
    <property type="project" value="TreeGrafter"/>
</dbReference>
<dbReference type="Pfam" id="PF00496">
    <property type="entry name" value="SBP_bac_5"/>
    <property type="match status" value="1"/>
</dbReference>
<comment type="similarity">
    <text evidence="2">Belongs to the bacterial solute-binding protein 5 family.</text>
</comment>
<feature type="domain" description="Solute-binding protein family 5" evidence="5">
    <location>
        <begin position="119"/>
        <end position="527"/>
    </location>
</feature>